<dbReference type="OrthoDB" id="9816011at2"/>
<dbReference type="SUPFAM" id="SSF46689">
    <property type="entry name" value="Homeodomain-like"/>
    <property type="match status" value="1"/>
</dbReference>
<accession>A0A4R8DVB4</accession>
<evidence type="ECO:0000256" key="3">
    <source>
        <dbReference type="ARBA" id="ARBA00023163"/>
    </source>
</evidence>
<dbReference type="Gene3D" id="1.10.10.60">
    <property type="entry name" value="Homeodomain-like"/>
    <property type="match status" value="1"/>
</dbReference>
<evidence type="ECO:0000313" key="6">
    <source>
        <dbReference type="Proteomes" id="UP000294498"/>
    </source>
</evidence>
<name>A0A4R8DVB4_9BACT</name>
<evidence type="ECO:0000256" key="1">
    <source>
        <dbReference type="ARBA" id="ARBA00023015"/>
    </source>
</evidence>
<dbReference type="PANTHER" id="PTHR43280:SF2">
    <property type="entry name" value="HTH-TYPE TRANSCRIPTIONAL REGULATOR EXSA"/>
    <property type="match status" value="1"/>
</dbReference>
<keyword evidence="1" id="KW-0805">Transcription regulation</keyword>
<dbReference type="Proteomes" id="UP000294498">
    <property type="component" value="Unassembled WGS sequence"/>
</dbReference>
<gene>
    <name evidence="5" type="ORF">EDB95_2902</name>
</gene>
<keyword evidence="3" id="KW-0804">Transcription</keyword>
<dbReference type="InterPro" id="IPR009057">
    <property type="entry name" value="Homeodomain-like_sf"/>
</dbReference>
<comment type="caution">
    <text evidence="5">The sequence shown here is derived from an EMBL/GenBank/DDBJ whole genome shotgun (WGS) entry which is preliminary data.</text>
</comment>
<proteinExistence type="predicted"/>
<sequence length="353" mass="40195">MFEITCNGVPQTWQKGVVLLPTIDEDVGYWPAHDLYNEYGCFSYVCFYAKDFTIVYHFYCTRQPVTLHIKRLKPLPEIFTSMVHPGILFRDQLIKQYFKDRALLNGHDPANQTPPNFYIGFRCQSEISITLDAGRQYAWCSMHVTLDALPWHSFPSSLTQSLYPQLSAWAKHGFQADSPQPDSVSLQSIRDMLLIQEDQQVWMSHQNALLHSLARQAILSIGHIKSGRPDSRHKREQDILEVAAILDANLADPPEVSKLVKKVGTNQTTLRQGFKEIFNTGIKGYITNGRIAMSIHLLLSTSLSEKEIAEETGYASPEALIKVFTKRFNKPPGHFRNVFRNVGLDRNASKRSL</sequence>
<keyword evidence="2 5" id="KW-0238">DNA-binding</keyword>
<evidence type="ECO:0000313" key="5">
    <source>
        <dbReference type="EMBL" id="TDX01858.1"/>
    </source>
</evidence>
<dbReference type="GO" id="GO:0043565">
    <property type="term" value="F:sequence-specific DNA binding"/>
    <property type="evidence" value="ECO:0007669"/>
    <property type="project" value="InterPro"/>
</dbReference>
<dbReference type="GO" id="GO:0003700">
    <property type="term" value="F:DNA-binding transcription factor activity"/>
    <property type="evidence" value="ECO:0007669"/>
    <property type="project" value="InterPro"/>
</dbReference>
<dbReference type="PANTHER" id="PTHR43280">
    <property type="entry name" value="ARAC-FAMILY TRANSCRIPTIONAL REGULATOR"/>
    <property type="match status" value="1"/>
</dbReference>
<dbReference type="Pfam" id="PF12833">
    <property type="entry name" value="HTH_18"/>
    <property type="match status" value="1"/>
</dbReference>
<protein>
    <submittedName>
        <fullName evidence="5">AraC-like DNA-binding protein</fullName>
    </submittedName>
</protein>
<evidence type="ECO:0000256" key="2">
    <source>
        <dbReference type="ARBA" id="ARBA00023125"/>
    </source>
</evidence>
<organism evidence="5 6">
    <name type="scientific">Dinghuibacter silviterrae</name>
    <dbReference type="NCBI Taxonomy" id="1539049"/>
    <lineage>
        <taxon>Bacteria</taxon>
        <taxon>Pseudomonadati</taxon>
        <taxon>Bacteroidota</taxon>
        <taxon>Chitinophagia</taxon>
        <taxon>Chitinophagales</taxon>
        <taxon>Chitinophagaceae</taxon>
        <taxon>Dinghuibacter</taxon>
    </lineage>
</organism>
<keyword evidence="6" id="KW-1185">Reference proteome</keyword>
<reference evidence="5 6" key="1">
    <citation type="submission" date="2019-03" db="EMBL/GenBank/DDBJ databases">
        <title>Genomic Encyclopedia of Type Strains, Phase IV (KMG-IV): sequencing the most valuable type-strain genomes for metagenomic binning, comparative biology and taxonomic classification.</title>
        <authorList>
            <person name="Goeker M."/>
        </authorList>
    </citation>
    <scope>NUCLEOTIDE SEQUENCE [LARGE SCALE GENOMIC DNA]</scope>
    <source>
        <strain evidence="5 6">DSM 100059</strain>
    </source>
</reference>
<evidence type="ECO:0000259" key="4">
    <source>
        <dbReference type="PROSITE" id="PS01124"/>
    </source>
</evidence>
<dbReference type="InterPro" id="IPR018060">
    <property type="entry name" value="HTH_AraC"/>
</dbReference>
<feature type="domain" description="HTH araC/xylS-type" evidence="4">
    <location>
        <begin position="240"/>
        <end position="338"/>
    </location>
</feature>
<dbReference type="RefSeq" id="WP_133994497.1">
    <property type="nucleotide sequence ID" value="NZ_SODV01000001.1"/>
</dbReference>
<dbReference type="AlphaFoldDB" id="A0A4R8DVB4"/>
<dbReference type="SMART" id="SM00342">
    <property type="entry name" value="HTH_ARAC"/>
    <property type="match status" value="1"/>
</dbReference>
<dbReference type="EMBL" id="SODV01000001">
    <property type="protein sequence ID" value="TDX01858.1"/>
    <property type="molecule type" value="Genomic_DNA"/>
</dbReference>
<dbReference type="PROSITE" id="PS01124">
    <property type="entry name" value="HTH_ARAC_FAMILY_2"/>
    <property type="match status" value="1"/>
</dbReference>